<dbReference type="InterPro" id="IPR036271">
    <property type="entry name" value="Tet_transcr_reg_TetR-rel_C_sf"/>
</dbReference>
<dbReference type="InterPro" id="IPR009057">
    <property type="entry name" value="Homeodomain-like_sf"/>
</dbReference>
<reference evidence="5" key="1">
    <citation type="journal article" date="2019" name="Int. J. Syst. Evol. Microbiol.">
        <title>The Global Catalogue of Microorganisms (GCM) 10K type strain sequencing project: providing services to taxonomists for standard genome sequencing and annotation.</title>
        <authorList>
            <consortium name="The Broad Institute Genomics Platform"/>
            <consortium name="The Broad Institute Genome Sequencing Center for Infectious Disease"/>
            <person name="Wu L."/>
            <person name="Ma J."/>
        </authorList>
    </citation>
    <scope>NUCLEOTIDE SEQUENCE [LARGE SCALE GENOMIC DNA]</scope>
    <source>
        <strain evidence="5">KCTC 52438</strain>
    </source>
</reference>
<dbReference type="InterPro" id="IPR050109">
    <property type="entry name" value="HTH-type_TetR-like_transc_reg"/>
</dbReference>
<dbReference type="PANTHER" id="PTHR30055">
    <property type="entry name" value="HTH-TYPE TRANSCRIPTIONAL REGULATOR RUTR"/>
    <property type="match status" value="1"/>
</dbReference>
<dbReference type="Pfam" id="PF00440">
    <property type="entry name" value="TetR_N"/>
    <property type="match status" value="1"/>
</dbReference>
<dbReference type="RefSeq" id="WP_386720232.1">
    <property type="nucleotide sequence ID" value="NZ_JBHRSZ010000004.1"/>
</dbReference>
<feature type="domain" description="HTH tetR-type" evidence="3">
    <location>
        <begin position="13"/>
        <end position="73"/>
    </location>
</feature>
<gene>
    <name evidence="4" type="ORF">ACFOEK_10475</name>
</gene>
<evidence type="ECO:0000313" key="4">
    <source>
        <dbReference type="EMBL" id="MFC3151451.1"/>
    </source>
</evidence>
<dbReference type="PANTHER" id="PTHR30055:SF187">
    <property type="entry name" value="TRANSCRIPTIONAL REGULATORY PROTEIN"/>
    <property type="match status" value="1"/>
</dbReference>
<evidence type="ECO:0000256" key="1">
    <source>
        <dbReference type="ARBA" id="ARBA00023125"/>
    </source>
</evidence>
<protein>
    <submittedName>
        <fullName evidence="4">TetR/AcrR family transcriptional regulator</fullName>
    </submittedName>
</protein>
<dbReference type="InterPro" id="IPR001647">
    <property type="entry name" value="HTH_TetR"/>
</dbReference>
<accession>A0ABV7HIS2</accession>
<keyword evidence="5" id="KW-1185">Reference proteome</keyword>
<name>A0ABV7HIS2_9GAMM</name>
<dbReference type="Gene3D" id="1.10.357.10">
    <property type="entry name" value="Tetracycline Repressor, domain 2"/>
    <property type="match status" value="1"/>
</dbReference>
<dbReference type="PRINTS" id="PR00455">
    <property type="entry name" value="HTHTETR"/>
</dbReference>
<dbReference type="SUPFAM" id="SSF46689">
    <property type="entry name" value="Homeodomain-like"/>
    <property type="match status" value="1"/>
</dbReference>
<dbReference type="EMBL" id="JBHRSZ010000004">
    <property type="protein sequence ID" value="MFC3151451.1"/>
    <property type="molecule type" value="Genomic_DNA"/>
</dbReference>
<sequence length="209" mass="23584">MSNQQVKQHSKTAAKKRDILKKALGCFSTHGVAGTTIEMICQETGTSVGSLYHHFGNKEAIASAVYIEGLNDFGSLAVRYLTELEAKQLSLEEKAEQAIKVMVYANVDWISENQDWARFIFQHRQVVREGKGAGVLKDNLSTFYKKLIDYKRPMVDAGLLKDWPIEMFSAFISGPVHDYARHYLAGRYSDLLSDYREELAEGAWRALKG</sequence>
<keyword evidence="1 2" id="KW-0238">DNA-binding</keyword>
<evidence type="ECO:0000313" key="5">
    <source>
        <dbReference type="Proteomes" id="UP001595476"/>
    </source>
</evidence>
<feature type="DNA-binding region" description="H-T-H motif" evidence="2">
    <location>
        <begin position="36"/>
        <end position="55"/>
    </location>
</feature>
<proteinExistence type="predicted"/>
<dbReference type="Proteomes" id="UP001595476">
    <property type="component" value="Unassembled WGS sequence"/>
</dbReference>
<dbReference type="PROSITE" id="PS50977">
    <property type="entry name" value="HTH_TETR_2"/>
    <property type="match status" value="1"/>
</dbReference>
<dbReference type="SUPFAM" id="SSF48498">
    <property type="entry name" value="Tetracyclin repressor-like, C-terminal domain"/>
    <property type="match status" value="1"/>
</dbReference>
<evidence type="ECO:0000259" key="3">
    <source>
        <dbReference type="PROSITE" id="PS50977"/>
    </source>
</evidence>
<evidence type="ECO:0000256" key="2">
    <source>
        <dbReference type="PROSITE-ProRule" id="PRU00335"/>
    </source>
</evidence>
<organism evidence="4 5">
    <name type="scientific">Litoribrevibacter euphylliae</name>
    <dbReference type="NCBI Taxonomy" id="1834034"/>
    <lineage>
        <taxon>Bacteria</taxon>
        <taxon>Pseudomonadati</taxon>
        <taxon>Pseudomonadota</taxon>
        <taxon>Gammaproteobacteria</taxon>
        <taxon>Oceanospirillales</taxon>
        <taxon>Oceanospirillaceae</taxon>
        <taxon>Litoribrevibacter</taxon>
    </lineage>
</organism>
<comment type="caution">
    <text evidence="4">The sequence shown here is derived from an EMBL/GenBank/DDBJ whole genome shotgun (WGS) entry which is preliminary data.</text>
</comment>